<evidence type="ECO:0000313" key="1">
    <source>
        <dbReference type="EMBL" id="KGN41368.1"/>
    </source>
</evidence>
<dbReference type="EMBL" id="AVPL01000019">
    <property type="protein sequence ID" value="KGN41368.1"/>
    <property type="molecule type" value="Genomic_DNA"/>
</dbReference>
<sequence>MEITKSIATDHFVPFRTREHQGALPTLAATNVPVQGTSVPAAGMTVAARGTGLRADAAFVLTTGVLSAASLASPL</sequence>
<reference evidence="1 2" key="1">
    <citation type="submission" date="2013-08" db="EMBL/GenBank/DDBJ databases">
        <title>The genome sequence of Knoellia aerolata.</title>
        <authorList>
            <person name="Zhu W."/>
            <person name="Wang G."/>
        </authorList>
    </citation>
    <scope>NUCLEOTIDE SEQUENCE [LARGE SCALE GENOMIC DNA]</scope>
    <source>
        <strain evidence="1 2">DSM 18566</strain>
    </source>
</reference>
<evidence type="ECO:0000313" key="2">
    <source>
        <dbReference type="Proteomes" id="UP000030013"/>
    </source>
</evidence>
<accession>A0A0A0JVZ2</accession>
<protein>
    <submittedName>
        <fullName evidence="1">Uncharacterized protein</fullName>
    </submittedName>
</protein>
<gene>
    <name evidence="1" type="ORF">N801_08055</name>
</gene>
<dbReference type="OrthoDB" id="4843685at2"/>
<proteinExistence type="predicted"/>
<dbReference type="Proteomes" id="UP000030013">
    <property type="component" value="Unassembled WGS sequence"/>
</dbReference>
<dbReference type="STRING" id="1385519.N801_08055"/>
<keyword evidence="2" id="KW-1185">Reference proteome</keyword>
<dbReference type="RefSeq" id="WP_035936649.1">
    <property type="nucleotide sequence ID" value="NZ_AVPL01000019.1"/>
</dbReference>
<comment type="caution">
    <text evidence="1">The sequence shown here is derived from an EMBL/GenBank/DDBJ whole genome shotgun (WGS) entry which is preliminary data.</text>
</comment>
<name>A0A0A0JVZ2_9MICO</name>
<dbReference type="AlphaFoldDB" id="A0A0A0JVZ2"/>
<organism evidence="1 2">
    <name type="scientific">Knoellia aerolata DSM 18566</name>
    <dbReference type="NCBI Taxonomy" id="1385519"/>
    <lineage>
        <taxon>Bacteria</taxon>
        <taxon>Bacillati</taxon>
        <taxon>Actinomycetota</taxon>
        <taxon>Actinomycetes</taxon>
        <taxon>Micrococcales</taxon>
        <taxon>Intrasporangiaceae</taxon>
        <taxon>Knoellia</taxon>
    </lineage>
</organism>